<dbReference type="CAZy" id="GT4">
    <property type="family name" value="Glycosyltransferase Family 4"/>
</dbReference>
<sequence>MNIAFIDSWVQSSVEGSGTAVAINGLQHTLQKRGIRVTRLAPPQPWPRNLTARRLLFNLHLPTILRRLRYDLVVGFDIDGFLWSKQERHTPYLASIKGVLAEESRQERGAVRRLLWSLSRLEGINARNADGVITTSDYCRGAIRRHYDVAEQRVRLVPEGIDLTRWRRIAREAPPRSDGATILCVARQYPRKRITDLVRAMPRVRAAVPNAHAIIVGDGPEHAGLRALVAELRLGDAVNLTGAIPDDDIVAQMYYRADIFCLPSIQEGFGIVFLEAMASGLPIVATTATAIPEVVPHRRAGLLVPPGDVDALAEALIELLRNPDQRAAYGAFGQAHVAAYDWDCVADRFLEQVESFMRTPTERLAHPFLTP</sequence>
<dbReference type="OrthoDB" id="9787617at2"/>
<reference evidence="3 4" key="1">
    <citation type="submission" date="2007-08" db="EMBL/GenBank/DDBJ databases">
        <title>Complete sequence of Roseiflexus castenholzii DSM 13941.</title>
        <authorList>
            <consortium name="US DOE Joint Genome Institute"/>
            <person name="Copeland A."/>
            <person name="Lucas S."/>
            <person name="Lapidus A."/>
            <person name="Barry K."/>
            <person name="Glavina del Rio T."/>
            <person name="Dalin E."/>
            <person name="Tice H."/>
            <person name="Pitluck S."/>
            <person name="Thompson L.S."/>
            <person name="Brettin T."/>
            <person name="Bruce D."/>
            <person name="Detter J.C."/>
            <person name="Han C."/>
            <person name="Tapia R."/>
            <person name="Schmutz J."/>
            <person name="Larimer F."/>
            <person name="Land M."/>
            <person name="Hauser L."/>
            <person name="Kyrpides N."/>
            <person name="Mikhailova N."/>
            <person name="Bryant D.A."/>
            <person name="Hanada S."/>
            <person name="Tsukatani Y."/>
            <person name="Richardson P."/>
        </authorList>
    </citation>
    <scope>NUCLEOTIDE SEQUENCE [LARGE SCALE GENOMIC DNA]</scope>
    <source>
        <strain evidence="4">DSM 13941 / HLO8</strain>
    </source>
</reference>
<dbReference type="Pfam" id="PF00534">
    <property type="entry name" value="Glycos_transf_1"/>
    <property type="match status" value="1"/>
</dbReference>
<dbReference type="InterPro" id="IPR001296">
    <property type="entry name" value="Glyco_trans_1"/>
</dbReference>
<dbReference type="PANTHER" id="PTHR12526">
    <property type="entry name" value="GLYCOSYLTRANSFERASE"/>
    <property type="match status" value="1"/>
</dbReference>
<dbReference type="HOGENOM" id="CLU_009583_2_5_0"/>
<dbReference type="SUPFAM" id="SSF53756">
    <property type="entry name" value="UDP-Glycosyltransferase/glycogen phosphorylase"/>
    <property type="match status" value="1"/>
</dbReference>
<evidence type="ECO:0000313" key="4">
    <source>
        <dbReference type="Proteomes" id="UP000000263"/>
    </source>
</evidence>
<dbReference type="STRING" id="383372.Rcas_0126"/>
<dbReference type="GO" id="GO:0016757">
    <property type="term" value="F:glycosyltransferase activity"/>
    <property type="evidence" value="ECO:0007669"/>
    <property type="project" value="InterPro"/>
</dbReference>
<evidence type="ECO:0000313" key="3">
    <source>
        <dbReference type="EMBL" id="ABU56262.1"/>
    </source>
</evidence>
<evidence type="ECO:0000259" key="2">
    <source>
        <dbReference type="Pfam" id="PF13439"/>
    </source>
</evidence>
<dbReference type="EMBL" id="CP000804">
    <property type="protein sequence ID" value="ABU56262.1"/>
    <property type="molecule type" value="Genomic_DNA"/>
</dbReference>
<dbReference type="RefSeq" id="WP_011997667.1">
    <property type="nucleotide sequence ID" value="NC_009767.1"/>
</dbReference>
<accession>A7NFN6</accession>
<evidence type="ECO:0000259" key="1">
    <source>
        <dbReference type="Pfam" id="PF00534"/>
    </source>
</evidence>
<dbReference type="CDD" id="cd03801">
    <property type="entry name" value="GT4_PimA-like"/>
    <property type="match status" value="1"/>
</dbReference>
<feature type="domain" description="Glycosyl transferase family 1" evidence="1">
    <location>
        <begin position="173"/>
        <end position="333"/>
    </location>
</feature>
<dbReference type="KEGG" id="rca:Rcas_0126"/>
<dbReference type="InterPro" id="IPR028098">
    <property type="entry name" value="Glyco_trans_4-like_N"/>
</dbReference>
<keyword evidence="3" id="KW-0808">Transferase</keyword>
<dbReference type="Gene3D" id="3.40.50.2000">
    <property type="entry name" value="Glycogen Phosphorylase B"/>
    <property type="match status" value="2"/>
</dbReference>
<proteinExistence type="predicted"/>
<protein>
    <submittedName>
        <fullName evidence="3">Glycosyl transferase group 1</fullName>
    </submittedName>
</protein>
<organism evidence="3 4">
    <name type="scientific">Roseiflexus castenholzii (strain DSM 13941 / HLO8)</name>
    <dbReference type="NCBI Taxonomy" id="383372"/>
    <lineage>
        <taxon>Bacteria</taxon>
        <taxon>Bacillati</taxon>
        <taxon>Chloroflexota</taxon>
        <taxon>Chloroflexia</taxon>
        <taxon>Chloroflexales</taxon>
        <taxon>Roseiflexineae</taxon>
        <taxon>Roseiflexaceae</taxon>
        <taxon>Roseiflexus</taxon>
    </lineage>
</organism>
<dbReference type="PANTHER" id="PTHR12526:SF635">
    <property type="entry name" value="GLYCOSYL TRANSFERASE GROUP 1"/>
    <property type="match status" value="1"/>
</dbReference>
<keyword evidence="4" id="KW-1185">Reference proteome</keyword>
<gene>
    <name evidence="3" type="ordered locus">Rcas_0126</name>
</gene>
<dbReference type="Proteomes" id="UP000000263">
    <property type="component" value="Chromosome"/>
</dbReference>
<dbReference type="Pfam" id="PF13439">
    <property type="entry name" value="Glyco_transf_4"/>
    <property type="match status" value="1"/>
</dbReference>
<dbReference type="eggNOG" id="COG0438">
    <property type="taxonomic scope" value="Bacteria"/>
</dbReference>
<dbReference type="AlphaFoldDB" id="A7NFN6"/>
<feature type="domain" description="Glycosyltransferase subfamily 4-like N-terminal" evidence="2">
    <location>
        <begin position="32"/>
        <end position="165"/>
    </location>
</feature>
<name>A7NFN6_ROSCS</name>